<evidence type="ECO:0000313" key="2">
    <source>
        <dbReference type="Proteomes" id="UP001341840"/>
    </source>
</evidence>
<comment type="caution">
    <text evidence="1">The sequence shown here is derived from an EMBL/GenBank/DDBJ whole genome shotgun (WGS) entry which is preliminary data.</text>
</comment>
<evidence type="ECO:0000313" key="1">
    <source>
        <dbReference type="EMBL" id="MED6180450.1"/>
    </source>
</evidence>
<dbReference type="EMBL" id="JASCZI010181267">
    <property type="protein sequence ID" value="MED6180450.1"/>
    <property type="molecule type" value="Genomic_DNA"/>
</dbReference>
<organism evidence="1 2">
    <name type="scientific">Stylosanthes scabra</name>
    <dbReference type="NCBI Taxonomy" id="79078"/>
    <lineage>
        <taxon>Eukaryota</taxon>
        <taxon>Viridiplantae</taxon>
        <taxon>Streptophyta</taxon>
        <taxon>Embryophyta</taxon>
        <taxon>Tracheophyta</taxon>
        <taxon>Spermatophyta</taxon>
        <taxon>Magnoliopsida</taxon>
        <taxon>eudicotyledons</taxon>
        <taxon>Gunneridae</taxon>
        <taxon>Pentapetalae</taxon>
        <taxon>rosids</taxon>
        <taxon>fabids</taxon>
        <taxon>Fabales</taxon>
        <taxon>Fabaceae</taxon>
        <taxon>Papilionoideae</taxon>
        <taxon>50 kb inversion clade</taxon>
        <taxon>dalbergioids sensu lato</taxon>
        <taxon>Dalbergieae</taxon>
        <taxon>Pterocarpus clade</taxon>
        <taxon>Stylosanthes</taxon>
    </lineage>
</organism>
<reference evidence="1 2" key="1">
    <citation type="journal article" date="2023" name="Plants (Basel)">
        <title>Bridging the Gap: Combining Genomics and Transcriptomics Approaches to Understand Stylosanthes scabra, an Orphan Legume from the Brazilian Caatinga.</title>
        <authorList>
            <person name="Ferreira-Neto J.R.C."/>
            <person name="da Silva M.D."/>
            <person name="Binneck E."/>
            <person name="de Melo N.F."/>
            <person name="da Silva R.H."/>
            <person name="de Melo A.L.T.M."/>
            <person name="Pandolfi V."/>
            <person name="Bustamante F.O."/>
            <person name="Brasileiro-Vidal A.C."/>
            <person name="Benko-Iseppon A.M."/>
        </authorList>
    </citation>
    <scope>NUCLEOTIDE SEQUENCE [LARGE SCALE GENOMIC DNA]</scope>
    <source>
        <tissue evidence="1">Leaves</tissue>
    </source>
</reference>
<dbReference type="Proteomes" id="UP001341840">
    <property type="component" value="Unassembled WGS sequence"/>
</dbReference>
<proteinExistence type="predicted"/>
<accession>A0ABU6W3H1</accession>
<protein>
    <submittedName>
        <fullName evidence="1">Uncharacterized protein</fullName>
    </submittedName>
</protein>
<name>A0ABU6W3H1_9FABA</name>
<gene>
    <name evidence="1" type="ORF">PIB30_010379</name>
</gene>
<sequence>MAKRSPSSAIGYRDLAGDLSRSCISAGKRIPFTKTNIRHQLGILGVAPDADVDDTFLALAKSYEKGEDMDMAAIYAVIGREDTNWADNPAVNLIPKTMNNAILNLRATA</sequence>
<keyword evidence="2" id="KW-1185">Reference proteome</keyword>